<sequence length="513" mass="56002">MNKLDHVVGEEKSVDRLYHFIDGARSEGKNERYGYVYNPSTGEETAVCPYATAEEVDVAVEAAEQAFKRWKSTPVAKRVEILFEFKSLLVKATEELAVMIGQENGKTITDAKGEISRAIEAVDFAMNAPHLLKGEHSSDVGGDINAFSIKQPLGVVTCIAPFNFPVMVPVAMSTMALACGNSVILKPSERVPNSALFISELWKKAGLPAGVWSVVNGDKEAVDALITHPNVMAVSFVGSTKVAEAIYEKASRHHKRVAAFGGGKNHMIIMPDADIDFAVTSFIGAAYGAASQRCMALSVAMPVGEKTAKVFVEKLKRRVEELKVGSYDDEEADFGPVITQQAKDQVLKSIEGSLREGAKLCVDGRDPDVGRTTNGYYLGATLLDRVTPDMEIYREEVFGPARIVVHVNSLDEAINLVNEHEYGNGVTIFTQSGPAARKFTEEIEVGMVGVNVPIPIPVGYHNFGGWKRSKFGESHMFGPDTVRFFTKIKTVSERWPESKGNNDVAFDFPSNRN</sequence>
<evidence type="ECO:0000256" key="1">
    <source>
        <dbReference type="ARBA" id="ARBA00023002"/>
    </source>
</evidence>
<dbReference type="Pfam" id="PF00171">
    <property type="entry name" value="Aldedh"/>
    <property type="match status" value="1"/>
</dbReference>
<gene>
    <name evidence="3" type="ORF">ACFPRA_11395</name>
</gene>
<dbReference type="RefSeq" id="WP_381434258.1">
    <property type="nucleotide sequence ID" value="NZ_JBHSNO010000005.1"/>
</dbReference>
<reference evidence="4" key="1">
    <citation type="journal article" date="2019" name="Int. J. Syst. Evol. Microbiol.">
        <title>The Global Catalogue of Microorganisms (GCM) 10K type strain sequencing project: providing services to taxonomists for standard genome sequencing and annotation.</title>
        <authorList>
            <consortium name="The Broad Institute Genomics Platform"/>
            <consortium name="The Broad Institute Genome Sequencing Center for Infectious Disease"/>
            <person name="Wu L."/>
            <person name="Ma J."/>
        </authorList>
    </citation>
    <scope>NUCLEOTIDE SEQUENCE [LARGE SCALE GENOMIC DNA]</scope>
    <source>
        <strain evidence="4">CGMCC 4.1434</strain>
    </source>
</reference>
<keyword evidence="4" id="KW-1185">Reference proteome</keyword>
<dbReference type="EMBL" id="JBHSNO010000005">
    <property type="protein sequence ID" value="MFC5589497.1"/>
    <property type="molecule type" value="Genomic_DNA"/>
</dbReference>
<feature type="domain" description="Aldehyde dehydrogenase" evidence="2">
    <location>
        <begin position="34"/>
        <end position="491"/>
    </location>
</feature>
<name>A0ABW0TJD7_9BACL</name>
<dbReference type="Gene3D" id="3.40.309.10">
    <property type="entry name" value="Aldehyde Dehydrogenase, Chain A, domain 2"/>
    <property type="match status" value="1"/>
</dbReference>
<dbReference type="PANTHER" id="PTHR43866:SF4">
    <property type="entry name" value="MALONATE-SEMIALDEHYDE DEHYDROGENASE"/>
    <property type="match status" value="1"/>
</dbReference>
<dbReference type="InterPro" id="IPR016163">
    <property type="entry name" value="Ald_DH_C"/>
</dbReference>
<organism evidence="3 4">
    <name type="scientific">Sporosarcina soli</name>
    <dbReference type="NCBI Taxonomy" id="334736"/>
    <lineage>
        <taxon>Bacteria</taxon>
        <taxon>Bacillati</taxon>
        <taxon>Bacillota</taxon>
        <taxon>Bacilli</taxon>
        <taxon>Bacillales</taxon>
        <taxon>Caryophanaceae</taxon>
        <taxon>Sporosarcina</taxon>
    </lineage>
</organism>
<dbReference type="GO" id="GO:0016491">
    <property type="term" value="F:oxidoreductase activity"/>
    <property type="evidence" value="ECO:0007669"/>
    <property type="project" value="UniProtKB-KW"/>
</dbReference>
<dbReference type="CDD" id="cd07085">
    <property type="entry name" value="ALDH_F6_MMSDH"/>
    <property type="match status" value="1"/>
</dbReference>
<evidence type="ECO:0000313" key="3">
    <source>
        <dbReference type="EMBL" id="MFC5589497.1"/>
    </source>
</evidence>
<proteinExistence type="predicted"/>
<dbReference type="InterPro" id="IPR016162">
    <property type="entry name" value="Ald_DH_N"/>
</dbReference>
<dbReference type="InterPro" id="IPR010061">
    <property type="entry name" value="MeMal-semiAld_DH"/>
</dbReference>
<dbReference type="EC" id="1.2.1.-" evidence="3"/>
<protein>
    <submittedName>
        <fullName evidence="3">CoA-acylating methylmalonate-semialdehyde dehydrogenase</fullName>
        <ecNumber evidence="3">1.2.1.-</ecNumber>
    </submittedName>
</protein>
<accession>A0ABW0TJD7</accession>
<evidence type="ECO:0000259" key="2">
    <source>
        <dbReference type="Pfam" id="PF00171"/>
    </source>
</evidence>
<keyword evidence="1 3" id="KW-0560">Oxidoreductase</keyword>
<evidence type="ECO:0000313" key="4">
    <source>
        <dbReference type="Proteomes" id="UP001596109"/>
    </source>
</evidence>
<dbReference type="InterPro" id="IPR016161">
    <property type="entry name" value="Ald_DH/histidinol_DH"/>
</dbReference>
<dbReference type="NCBIfam" id="TIGR01722">
    <property type="entry name" value="MMSDH"/>
    <property type="match status" value="1"/>
</dbReference>
<dbReference type="Proteomes" id="UP001596109">
    <property type="component" value="Unassembled WGS sequence"/>
</dbReference>
<dbReference type="PANTHER" id="PTHR43866">
    <property type="entry name" value="MALONATE-SEMIALDEHYDE DEHYDROGENASE"/>
    <property type="match status" value="1"/>
</dbReference>
<dbReference type="SUPFAM" id="SSF53720">
    <property type="entry name" value="ALDH-like"/>
    <property type="match status" value="1"/>
</dbReference>
<comment type="caution">
    <text evidence="3">The sequence shown here is derived from an EMBL/GenBank/DDBJ whole genome shotgun (WGS) entry which is preliminary data.</text>
</comment>
<dbReference type="Gene3D" id="3.40.605.10">
    <property type="entry name" value="Aldehyde Dehydrogenase, Chain A, domain 1"/>
    <property type="match status" value="1"/>
</dbReference>
<dbReference type="InterPro" id="IPR015590">
    <property type="entry name" value="Aldehyde_DH_dom"/>
</dbReference>